<dbReference type="AlphaFoldDB" id="A0A7Y3W527"/>
<feature type="chain" id="PRO_5031503428" evidence="1">
    <location>
        <begin position="18"/>
        <end position="236"/>
    </location>
</feature>
<dbReference type="RefSeq" id="WP_173198537.1">
    <property type="nucleotide sequence ID" value="NZ_JABFCX010000002.1"/>
</dbReference>
<feature type="signal peptide" evidence="1">
    <location>
        <begin position="1"/>
        <end position="17"/>
    </location>
</feature>
<evidence type="ECO:0000313" key="3">
    <source>
        <dbReference type="Proteomes" id="UP000536835"/>
    </source>
</evidence>
<keyword evidence="1" id="KW-0732">Signal</keyword>
<dbReference type="Proteomes" id="UP000536835">
    <property type="component" value="Unassembled WGS sequence"/>
</dbReference>
<proteinExistence type="predicted"/>
<keyword evidence="3" id="KW-1185">Reference proteome</keyword>
<evidence type="ECO:0000256" key="1">
    <source>
        <dbReference type="SAM" id="SignalP"/>
    </source>
</evidence>
<comment type="caution">
    <text evidence="2">The sequence shown here is derived from an EMBL/GenBank/DDBJ whole genome shotgun (WGS) entry which is preliminary data.</text>
</comment>
<gene>
    <name evidence="2" type="ORF">HK107_08565</name>
</gene>
<sequence length="236" mass="26981">MLRIVAIAFALISAASAQNTAGVFGPKINRDHKLAEYRFSSGEIFDELTPWAQRIFYEQAFTDNMMWRVEYQWRDTSEFTDAEFDFVRGMLWIDAGQITENWHTGFRLDARIRDGARPDDFATSWSNQFNISDTVFARFVVMGFFNVGDGVDSTPIIETRSSLYKSLSSGHSIGVELYDNFGRANDFRSFDEGRHEIAPVVTWPIPGPYTLYTSVAFGLSDPMPDYGLRLRVGRRF</sequence>
<dbReference type="EMBL" id="JABFCX010000002">
    <property type="protein sequence ID" value="NNU16370.1"/>
    <property type="molecule type" value="Genomic_DNA"/>
</dbReference>
<protein>
    <submittedName>
        <fullName evidence="2">Uncharacterized protein</fullName>
    </submittedName>
</protein>
<evidence type="ECO:0000313" key="2">
    <source>
        <dbReference type="EMBL" id="NNU16370.1"/>
    </source>
</evidence>
<name>A0A7Y3W527_9PROT</name>
<organism evidence="2 3">
    <name type="scientific">Parvularcula mediterranea</name>
    <dbReference type="NCBI Taxonomy" id="2732508"/>
    <lineage>
        <taxon>Bacteria</taxon>
        <taxon>Pseudomonadati</taxon>
        <taxon>Pseudomonadota</taxon>
        <taxon>Alphaproteobacteria</taxon>
        <taxon>Parvularculales</taxon>
        <taxon>Parvularculaceae</taxon>
        <taxon>Parvularcula</taxon>
    </lineage>
</organism>
<accession>A0A7Y3W527</accession>
<reference evidence="2 3" key="1">
    <citation type="submission" date="2020-05" db="EMBL/GenBank/DDBJ databases">
        <title>Parvularcula mediterraneae sp. nov., isolated from polypropylene straw from shallow seawater of the seashore of Laganas in Zakynthos island, Greece.</title>
        <authorList>
            <person name="Szabo I."/>
            <person name="Al-Omari J."/>
            <person name="Rado J."/>
            <person name="Szerdahelyi G.S."/>
        </authorList>
    </citation>
    <scope>NUCLEOTIDE SEQUENCE [LARGE SCALE GENOMIC DNA]</scope>
    <source>
        <strain evidence="2 3">ZS-1/3</strain>
    </source>
</reference>